<proteinExistence type="predicted"/>
<dbReference type="STRING" id="270498.CHK_2216"/>
<keyword evidence="2" id="KW-1185">Reference proteome</keyword>
<comment type="caution">
    <text evidence="1">The sequence shown here is derived from an EMBL/GenBank/DDBJ whole genome shotgun (WGS) entry which is preliminary data.</text>
</comment>
<dbReference type="Proteomes" id="UP000034076">
    <property type="component" value="Unassembled WGS sequence"/>
</dbReference>
<dbReference type="AlphaFoldDB" id="A0A0M2ND91"/>
<dbReference type="EMBL" id="LAYJ01000112">
    <property type="protein sequence ID" value="KKI50153.1"/>
    <property type="molecule type" value="Genomic_DNA"/>
</dbReference>
<accession>A0A0M2ND91</accession>
<organism evidence="1 2">
    <name type="scientific">Christensenella hongkongensis</name>
    <dbReference type="NCBI Taxonomy" id="270498"/>
    <lineage>
        <taxon>Bacteria</taxon>
        <taxon>Bacillati</taxon>
        <taxon>Bacillota</taxon>
        <taxon>Clostridia</taxon>
        <taxon>Christensenellales</taxon>
        <taxon>Christensenellaceae</taxon>
        <taxon>Christensenella</taxon>
    </lineage>
</organism>
<dbReference type="RefSeq" id="WP_046444039.1">
    <property type="nucleotide sequence ID" value="NZ_CAUERS010000207.1"/>
</dbReference>
<evidence type="ECO:0000313" key="1">
    <source>
        <dbReference type="EMBL" id="KKI50153.1"/>
    </source>
</evidence>
<gene>
    <name evidence="1" type="ORF">CHK_2216</name>
</gene>
<reference evidence="1 2" key="1">
    <citation type="submission" date="2015-04" db="EMBL/GenBank/DDBJ databases">
        <title>Draft genome sequence of bacteremic isolate Catabacter hongkongensis type strain HKU16T.</title>
        <authorList>
            <person name="Lau S.K."/>
            <person name="Teng J.L."/>
            <person name="Huang Y."/>
            <person name="Curreem S.O."/>
            <person name="Tsui S.K."/>
            <person name="Woo P.C."/>
        </authorList>
    </citation>
    <scope>NUCLEOTIDE SEQUENCE [LARGE SCALE GENOMIC DNA]</scope>
    <source>
        <strain evidence="1 2">HKU16</strain>
    </source>
</reference>
<dbReference type="OrthoDB" id="2087971at2"/>
<name>A0A0M2ND91_9FIRM</name>
<sequence>MMPWNRKEVWMGANAQKFSEIKNALAHSQIEYAYDIKSSAGRVGRLGAHRGTGFAAVSAMPGSPERDQLYYVYVHKYDSDKAWKVLRKLIG</sequence>
<protein>
    <submittedName>
        <fullName evidence="1">Uncharacterized protein</fullName>
    </submittedName>
</protein>
<evidence type="ECO:0000313" key="2">
    <source>
        <dbReference type="Proteomes" id="UP000034076"/>
    </source>
</evidence>